<protein>
    <recommendedName>
        <fullName evidence="3">Haloacid dehalogenase</fullName>
    </recommendedName>
</protein>
<dbReference type="STRING" id="223900.GCA_000821045_00963"/>
<proteinExistence type="predicted"/>
<dbReference type="Proteomes" id="UP000186806">
    <property type="component" value="Unassembled WGS sequence"/>
</dbReference>
<dbReference type="SFLD" id="SFLDG01129">
    <property type="entry name" value="C1.5:_HAD__Beta-PGM__Phosphata"/>
    <property type="match status" value="1"/>
</dbReference>
<dbReference type="InterPro" id="IPR036412">
    <property type="entry name" value="HAD-like_sf"/>
</dbReference>
<dbReference type="PANTHER" id="PTHR43611">
    <property type="entry name" value="ALPHA-D-GLUCOSE 1-PHOSPHATE PHOSPHATASE"/>
    <property type="match status" value="1"/>
</dbReference>
<dbReference type="Gene3D" id="1.10.150.240">
    <property type="entry name" value="Putative phosphatase, domain 2"/>
    <property type="match status" value="1"/>
</dbReference>
<accession>A0A1Q8TDN4</accession>
<name>A0A1Q8TDN4_9GAMM</name>
<organism evidence="1 2">
    <name type="scientific">Chromohalobacter japonicus</name>
    <dbReference type="NCBI Taxonomy" id="223900"/>
    <lineage>
        <taxon>Bacteria</taxon>
        <taxon>Pseudomonadati</taxon>
        <taxon>Pseudomonadota</taxon>
        <taxon>Gammaproteobacteria</taxon>
        <taxon>Oceanospirillales</taxon>
        <taxon>Halomonadaceae</taxon>
        <taxon>Chromohalobacter</taxon>
    </lineage>
</organism>
<reference evidence="1 2" key="1">
    <citation type="submission" date="2016-12" db="EMBL/GenBank/DDBJ databases">
        <title>Draft genome sequences of strains Salinicola socius SMB35, Salinicola sp. MH3R3-1 and Chromohalobacter sp. SMB17 from the Verkhnekamsk potash mining region of Russia.</title>
        <authorList>
            <person name="Mavrodi D.V."/>
            <person name="Olsson B.E."/>
            <person name="Korsakova E.S."/>
            <person name="Pyankova A."/>
            <person name="Mavrodi O.V."/>
            <person name="Plotnikova E.G."/>
        </authorList>
    </citation>
    <scope>NUCLEOTIDE SEQUENCE [LARGE SCALE GENOMIC DNA]</scope>
    <source>
        <strain evidence="1 2">SMB17</strain>
    </source>
</reference>
<dbReference type="Pfam" id="PF00702">
    <property type="entry name" value="Hydrolase"/>
    <property type="match status" value="1"/>
</dbReference>
<gene>
    <name evidence="1" type="ORF">BTW10_07290</name>
</gene>
<dbReference type="AlphaFoldDB" id="A0A1Q8TDN4"/>
<evidence type="ECO:0000313" key="2">
    <source>
        <dbReference type="Proteomes" id="UP000186806"/>
    </source>
</evidence>
<sequence length="212" mass="23921">MADETVLLFDAGGVLVDWRGTSGLVELTQGRFDTEQARRFWMGFEAITPFETGGDDGTRFARAALEALELDMTPAAFLAVFDDWMRGPYAGAMALVERIRPVYRRAILSNTNPVHWRRLIDDYRIDVPFEKAFASHEIGARKPDPEAFEFVCRALDVRPDQVRFFDDNPECIEAACELGMTATQVRGLDELQDALAEFDALRPPSSDNRNPR</sequence>
<dbReference type="SFLD" id="SFLDS00003">
    <property type="entry name" value="Haloacid_Dehalogenase"/>
    <property type="match status" value="1"/>
</dbReference>
<dbReference type="RefSeq" id="WP_075368832.1">
    <property type="nucleotide sequence ID" value="NZ_MSDQ01000018.1"/>
</dbReference>
<dbReference type="SUPFAM" id="SSF56784">
    <property type="entry name" value="HAD-like"/>
    <property type="match status" value="1"/>
</dbReference>
<dbReference type="InterPro" id="IPR023198">
    <property type="entry name" value="PGP-like_dom2"/>
</dbReference>
<comment type="caution">
    <text evidence="1">The sequence shown here is derived from an EMBL/GenBank/DDBJ whole genome shotgun (WGS) entry which is preliminary data.</text>
</comment>
<evidence type="ECO:0008006" key="3">
    <source>
        <dbReference type="Google" id="ProtNLM"/>
    </source>
</evidence>
<dbReference type="PANTHER" id="PTHR43611:SF3">
    <property type="entry name" value="FLAVIN MONONUCLEOTIDE HYDROLASE 1, CHLOROPLATIC"/>
    <property type="match status" value="1"/>
</dbReference>
<dbReference type="InterPro" id="IPR006439">
    <property type="entry name" value="HAD-SF_hydro_IA"/>
</dbReference>
<dbReference type="InterPro" id="IPR023214">
    <property type="entry name" value="HAD_sf"/>
</dbReference>
<dbReference type="Gene3D" id="3.40.50.1000">
    <property type="entry name" value="HAD superfamily/HAD-like"/>
    <property type="match status" value="1"/>
</dbReference>
<dbReference type="NCBIfam" id="TIGR01509">
    <property type="entry name" value="HAD-SF-IA-v3"/>
    <property type="match status" value="1"/>
</dbReference>
<dbReference type="EMBL" id="MSDQ01000018">
    <property type="protein sequence ID" value="OLO11793.1"/>
    <property type="molecule type" value="Genomic_DNA"/>
</dbReference>
<keyword evidence="2" id="KW-1185">Reference proteome</keyword>
<evidence type="ECO:0000313" key="1">
    <source>
        <dbReference type="EMBL" id="OLO11793.1"/>
    </source>
</evidence>